<dbReference type="OrthoDB" id="1490305at2"/>
<name>A0A1B1AX25_9ACTN</name>
<dbReference type="EMBL" id="CP016279">
    <property type="protein sequence ID" value="ANP51087.1"/>
    <property type="molecule type" value="Genomic_DNA"/>
</dbReference>
<evidence type="ECO:0000313" key="2">
    <source>
        <dbReference type="EMBL" id="MBP2056651.1"/>
    </source>
</evidence>
<dbReference type="Proteomes" id="UP001519309">
    <property type="component" value="Unassembled WGS sequence"/>
</dbReference>
<evidence type="ECO:0000313" key="4">
    <source>
        <dbReference type="Proteomes" id="UP001519309"/>
    </source>
</evidence>
<organism evidence="1 3">
    <name type="scientific">Streptomyces griseochromogenes</name>
    <dbReference type="NCBI Taxonomy" id="68214"/>
    <lineage>
        <taxon>Bacteria</taxon>
        <taxon>Bacillati</taxon>
        <taxon>Actinomycetota</taxon>
        <taxon>Actinomycetes</taxon>
        <taxon>Kitasatosporales</taxon>
        <taxon>Streptomycetaceae</taxon>
        <taxon>Streptomyces</taxon>
    </lineage>
</organism>
<evidence type="ECO:0000313" key="1">
    <source>
        <dbReference type="EMBL" id="ANP51087.1"/>
    </source>
</evidence>
<dbReference type="Proteomes" id="UP000092659">
    <property type="component" value="Chromosome"/>
</dbReference>
<dbReference type="RefSeq" id="WP_067304956.1">
    <property type="nucleotide sequence ID" value="NZ_CP016279.1"/>
</dbReference>
<dbReference type="EMBL" id="JAGGLP010000055">
    <property type="protein sequence ID" value="MBP2056651.1"/>
    <property type="molecule type" value="Genomic_DNA"/>
</dbReference>
<reference evidence="2 4" key="2">
    <citation type="submission" date="2021-03" db="EMBL/GenBank/DDBJ databases">
        <title>Genomic Encyclopedia of Type Strains, Phase IV (KMG-IV): sequencing the most valuable type-strain genomes for metagenomic binning, comparative biology and taxonomic classification.</title>
        <authorList>
            <person name="Goeker M."/>
        </authorList>
    </citation>
    <scope>NUCLEOTIDE SEQUENCE [LARGE SCALE GENOMIC DNA]</scope>
    <source>
        <strain evidence="2 4">DSM 40499</strain>
    </source>
</reference>
<evidence type="ECO:0000313" key="3">
    <source>
        <dbReference type="Proteomes" id="UP000092659"/>
    </source>
</evidence>
<reference evidence="1 3" key="1">
    <citation type="submission" date="2016-06" db="EMBL/GenBank/DDBJ databases">
        <title>Complete genome sequence of Streptomyces griseochromogenes ATCC 14511, the Blasticidin S producer.</title>
        <authorList>
            <person name="Wu L."/>
        </authorList>
    </citation>
    <scope>NUCLEOTIDE SEQUENCE [LARGE SCALE GENOMIC DNA]</scope>
    <source>
        <strain evidence="1 3">ATCC 14511</strain>
    </source>
</reference>
<sequence>MAPRASLPGELFLDAIVIDPGRELKLLEQSGNPQDWATVAPFDEATLQRVQQRAPYVALRWALNPALGVPPEPFTVWRRPAGQRGPAQPIPGWHRTGSDTWGWDGVTEMQRIEIDLTGPVVAQGLGRAELDPVQTVSGNAGETVVLDAGPMLGVRLDQAGSFSGVRGQSTLSLADGPGWQPLETVGLPFDPGLAATTYYQGTQQGPVGAPISAFDAAVRRLKSWGPVLGWAPLTGIPPWRPPDPELLVKEMQEYVLPDLAEAMAAYPPPLVAGQITHEVAHKLDELRQVVGTRSQPLSGQNISHVTVRPLQSLSAAVACDIWAGLALGFGTGDTLPDRNVAHDGYDYMVTVPWHGQIRFPVPSPWPWPWLAGGPPLQYDTADVERELVAIALAPRLRAAPSPPTPLTPRTSFEEGTDAVDAPYRANVVIRTTRPTPVPGQPRPSAYGLARFDGPGTGHYALREHPQAEGWIPIGSAEPVRRPQDPPDPELLPGTVMLRDSGVDRPISGSPGAFQYAAAATDLFGQWSAWSTAWLSLAAPDVQTPAVATVRARATAGPGDTDPCDMAVTTEVVWNRRERSLARLRLAVDIYPPTPGPPAPYDAPLPAPQGGTATVADVFLSFAADGTPAAPPAGITVTAVHDDDTPVTPLDPAQGDDRRYRIELSGLPATYGSNPELAVAVYAQAEETVRPGEWSAWSHPREAAIAASPLPPPVPAPLPLVYPERASLPDAAGLSYAPVSWTPTGAWRYRVYEATEAALLAACGKPGPVLTEQLSTRMQALFDLYKDPNNLPGLKAAFRKLGTDPVLPVPQTDGTMRCESLLPRGSSLIHCYVVAGVSEANLVSAWPEPDADGRKAFFAYAIPRPLQPAQPEITASLDDQGHPRLTVNVGGAVPVSTLRIHRATNAVLARHTGTMEVVATVPTAPASWRTTTFTDTTAPVGWTRLQYRVVALTTDDPEHAGMAVPSTASRSYALLNPPPAAPALTLTPNVPGSTGTTAVVRVDTDALRRGSDIGDFSLAFSVTAARTAPVRFRSSLSAVPGFSSASVFAGSGEPAGYVEDVLHLRLDRLDGQALGLAVDLTDPLDRATHAVIDVPAHVPDPHPVVHLVAVRNGGIAHLRIDTNIPLPPDPAHDWVLKVRIRRASFPVGPATMLTFAVTGIPTVPTAAGMPDPLLDPADFAIGRIDGTARILMWLRAESALDVALQLTNSDGSSATAHQVTT</sequence>
<gene>
    <name evidence="1" type="ORF">AVL59_16955</name>
    <name evidence="2" type="ORF">J2Z21_009670</name>
</gene>
<dbReference type="KEGG" id="sgs:AVL59_16955"/>
<dbReference type="AlphaFoldDB" id="A0A1B1AX25"/>
<keyword evidence="4" id="KW-1185">Reference proteome</keyword>
<protein>
    <submittedName>
        <fullName evidence="1">Uncharacterized protein</fullName>
    </submittedName>
</protein>
<proteinExistence type="predicted"/>
<dbReference type="STRING" id="68214.AVL59_16955"/>
<accession>A0A1B1AX25</accession>